<sequence>MSLDKEFTVGEDVKQIITDVVKKNNWEPVLDVKYHPGCEVGDGYASKHIGVEIIKSNESIWLFVKHSLDSNAAEGWSIDKYYSNEIYFYRTVYPAYLSFISEKGVQNGFKNAPKCFMVSPKNIIVLENIKIKGYALFDRRQIMDEGHIILVLKAFAKLHAASFAFKDQRREAHKKLLEDWDGDHFTNLARDSAGIRWYFDIIQDALDKLDPEEDKRILEKCDVDVLVNSVIDVVKNCNEYSVITQGDCWCNNILFQYENDNPTKPIDVMIVDWQMLRPASPAIDVSHFLYTIASQESLARLDSHLEVYYAEL</sequence>
<proteinExistence type="predicted"/>
<evidence type="ECO:0000313" key="3">
    <source>
        <dbReference type="Proteomes" id="UP000051574"/>
    </source>
</evidence>
<dbReference type="OrthoDB" id="8250698at2759"/>
<reference evidence="2 3" key="1">
    <citation type="submission" date="2015-09" db="EMBL/GenBank/DDBJ databases">
        <title>Draft genome of the scarab beetle Oryctes borbonicus.</title>
        <authorList>
            <person name="Meyer J.M."/>
            <person name="Markov G.V."/>
            <person name="Baskaran P."/>
            <person name="Herrmann M."/>
            <person name="Sommer R.J."/>
            <person name="Roedelsperger C."/>
        </authorList>
    </citation>
    <scope>NUCLEOTIDE SEQUENCE [LARGE SCALE GENOMIC DNA]</scope>
    <source>
        <strain evidence="2">OB123</strain>
        <tissue evidence="2">Whole animal</tissue>
    </source>
</reference>
<feature type="domain" description="CHK kinase-like" evidence="1">
    <location>
        <begin position="124"/>
        <end position="312"/>
    </location>
</feature>
<keyword evidence="2" id="KW-0808">Transferase</keyword>
<keyword evidence="3" id="KW-1185">Reference proteome</keyword>
<accession>A0A0T6ATH9</accession>
<organism evidence="2 3">
    <name type="scientific">Oryctes borbonicus</name>
    <dbReference type="NCBI Taxonomy" id="1629725"/>
    <lineage>
        <taxon>Eukaryota</taxon>
        <taxon>Metazoa</taxon>
        <taxon>Ecdysozoa</taxon>
        <taxon>Arthropoda</taxon>
        <taxon>Hexapoda</taxon>
        <taxon>Insecta</taxon>
        <taxon>Pterygota</taxon>
        <taxon>Neoptera</taxon>
        <taxon>Endopterygota</taxon>
        <taxon>Coleoptera</taxon>
        <taxon>Polyphaga</taxon>
        <taxon>Scarabaeiformia</taxon>
        <taxon>Scarabaeidae</taxon>
        <taxon>Dynastinae</taxon>
        <taxon>Oryctes</taxon>
    </lineage>
</organism>
<comment type="caution">
    <text evidence="2">The sequence shown here is derived from an EMBL/GenBank/DDBJ whole genome shotgun (WGS) entry which is preliminary data.</text>
</comment>
<dbReference type="InterPro" id="IPR015897">
    <property type="entry name" value="CHK_kinase-like"/>
</dbReference>
<dbReference type="Gene3D" id="3.90.1200.10">
    <property type="match status" value="1"/>
</dbReference>
<dbReference type="SUPFAM" id="SSF56112">
    <property type="entry name" value="Protein kinase-like (PK-like)"/>
    <property type="match status" value="1"/>
</dbReference>
<dbReference type="PANTHER" id="PTHR11012:SF30">
    <property type="entry name" value="PROTEIN KINASE-LIKE DOMAIN-CONTAINING"/>
    <property type="match status" value="1"/>
</dbReference>
<protein>
    <submittedName>
        <fullName evidence="2">Phosphotransferase</fullName>
    </submittedName>
</protein>
<evidence type="ECO:0000259" key="1">
    <source>
        <dbReference type="SMART" id="SM00587"/>
    </source>
</evidence>
<dbReference type="InterPro" id="IPR004119">
    <property type="entry name" value="EcKL"/>
</dbReference>
<dbReference type="PANTHER" id="PTHR11012">
    <property type="entry name" value="PROTEIN KINASE-LIKE DOMAIN-CONTAINING"/>
    <property type="match status" value="1"/>
</dbReference>
<dbReference type="EMBL" id="LJIG01022849">
    <property type="protein sequence ID" value="KRT78396.1"/>
    <property type="molecule type" value="Genomic_DNA"/>
</dbReference>
<dbReference type="Proteomes" id="UP000051574">
    <property type="component" value="Unassembled WGS sequence"/>
</dbReference>
<dbReference type="Pfam" id="PF02958">
    <property type="entry name" value="EcKL"/>
    <property type="match status" value="1"/>
</dbReference>
<dbReference type="GO" id="GO:0016740">
    <property type="term" value="F:transferase activity"/>
    <property type="evidence" value="ECO:0007669"/>
    <property type="project" value="UniProtKB-KW"/>
</dbReference>
<name>A0A0T6ATH9_9SCAR</name>
<dbReference type="InterPro" id="IPR011009">
    <property type="entry name" value="Kinase-like_dom_sf"/>
</dbReference>
<evidence type="ECO:0000313" key="2">
    <source>
        <dbReference type="EMBL" id="KRT78396.1"/>
    </source>
</evidence>
<dbReference type="AlphaFoldDB" id="A0A0T6ATH9"/>
<gene>
    <name evidence="2" type="ORF">AMK59_7336</name>
</gene>
<feature type="non-terminal residue" evidence="2">
    <location>
        <position position="312"/>
    </location>
</feature>
<dbReference type="SMART" id="SM00587">
    <property type="entry name" value="CHK"/>
    <property type="match status" value="1"/>
</dbReference>